<reference evidence="1 2" key="1">
    <citation type="journal article" date="2016" name="Sci. Rep.">
        <title>The genome sequence of the outbreeding globe artichoke constructed de novo incorporating a phase-aware low-pass sequencing strategy of F1 progeny.</title>
        <authorList>
            <person name="Scaglione D."/>
            <person name="Reyes-Chin-Wo S."/>
            <person name="Acquadro A."/>
            <person name="Froenicke L."/>
            <person name="Portis E."/>
            <person name="Beitel C."/>
            <person name="Tirone M."/>
            <person name="Mauro R."/>
            <person name="Lo Monaco A."/>
            <person name="Mauromicale G."/>
            <person name="Faccioli P."/>
            <person name="Cattivelli L."/>
            <person name="Rieseberg L."/>
            <person name="Michelmore R."/>
            <person name="Lanteri S."/>
        </authorList>
    </citation>
    <scope>NUCLEOTIDE SEQUENCE [LARGE SCALE GENOMIC DNA]</scope>
    <source>
        <strain evidence="1">2C</strain>
    </source>
</reference>
<dbReference type="EMBL" id="LEKV01007650">
    <property type="protein sequence ID" value="KVG77636.1"/>
    <property type="molecule type" value="Genomic_DNA"/>
</dbReference>
<feature type="non-terminal residue" evidence="1">
    <location>
        <position position="1"/>
    </location>
</feature>
<comment type="caution">
    <text evidence="1">The sequence shown here is derived from an EMBL/GenBank/DDBJ whole genome shotgun (WGS) entry which is preliminary data.</text>
</comment>
<organism evidence="1 2">
    <name type="scientific">Cynara cardunculus var. scolymus</name>
    <name type="common">Globe artichoke</name>
    <name type="synonym">Cynara scolymus</name>
    <dbReference type="NCBI Taxonomy" id="59895"/>
    <lineage>
        <taxon>Eukaryota</taxon>
        <taxon>Viridiplantae</taxon>
        <taxon>Streptophyta</taxon>
        <taxon>Embryophyta</taxon>
        <taxon>Tracheophyta</taxon>
        <taxon>Spermatophyta</taxon>
        <taxon>Magnoliopsida</taxon>
        <taxon>eudicotyledons</taxon>
        <taxon>Gunneridae</taxon>
        <taxon>Pentapetalae</taxon>
        <taxon>asterids</taxon>
        <taxon>campanulids</taxon>
        <taxon>Asterales</taxon>
        <taxon>Asteraceae</taxon>
        <taxon>Carduoideae</taxon>
        <taxon>Cardueae</taxon>
        <taxon>Carduinae</taxon>
        <taxon>Cynara</taxon>
    </lineage>
</organism>
<protein>
    <submittedName>
        <fullName evidence="1">Uncharacterized protein</fullName>
    </submittedName>
</protein>
<gene>
    <name evidence="1" type="ORF">Ccrd_026201</name>
</gene>
<accession>A0A103S105</accession>
<sequence length="93" mass="10570">VHSVAKSNLSETCKELPSRCEQRVGNTLRRHYETNHLAHADVDGEHCLLCHIRRFGKTVRYVGNGRISVVTEDRVLVLLRLCMTKISLACRAQ</sequence>
<evidence type="ECO:0000313" key="1">
    <source>
        <dbReference type="EMBL" id="KVG77636.1"/>
    </source>
</evidence>
<proteinExistence type="predicted"/>
<name>A0A103S105_CYNCS</name>
<keyword evidence="2" id="KW-1185">Reference proteome</keyword>
<evidence type="ECO:0000313" key="2">
    <source>
        <dbReference type="Proteomes" id="UP000243975"/>
    </source>
</evidence>
<dbReference type="Gramene" id="KVG77636">
    <property type="protein sequence ID" value="KVG77636"/>
    <property type="gene ID" value="Ccrd_026201"/>
</dbReference>
<dbReference type="Proteomes" id="UP000243975">
    <property type="component" value="Unassembled WGS sequence"/>
</dbReference>
<dbReference type="AlphaFoldDB" id="A0A103S105"/>